<accession>A0A023ZVG8</accession>
<dbReference type="EMBL" id="KJ668713">
    <property type="protein sequence ID" value="AHY83180.1"/>
    <property type="molecule type" value="Genomic_DNA"/>
</dbReference>
<protein>
    <submittedName>
        <fullName evidence="1">Uncharacterized protein</fullName>
    </submittedName>
</protein>
<proteinExistence type="predicted"/>
<sequence>MISIVDYCNALSFKPALVIKAIEEIICFDKGSLAEWVDGICFMNKRLMIAVTTKIDTSKIYLVLDYMDRVESEVKDRFNTMVQLKIENAVARVNNQLAIEMAHSERLHKQADIYYKQLSRLESKKTTAECVKEANASERQAWNDRCNEREDVLVARANIQSLEQKEKILLASSGISYQSREFLAIGKN</sequence>
<name>A0A023ZVG8_9CAUD</name>
<keyword evidence="2" id="KW-1185">Reference proteome</keyword>
<organism evidence="1 2">
    <name type="scientific">Escherichia phage e4/1c</name>
    <dbReference type="NCBI Taxonomy" id="1495286"/>
    <lineage>
        <taxon>Viruses</taxon>
        <taxon>Duplodnaviria</taxon>
        <taxon>Heunggongvirae</taxon>
        <taxon>Uroviricota</taxon>
        <taxon>Caudoviricetes</taxon>
        <taxon>Drexlerviridae</taxon>
        <taxon>Rogunavirinae</taxon>
        <taxon>Rogunavirus</taxon>
        <taxon>Rogunavirus E41c</taxon>
    </lineage>
</organism>
<dbReference type="RefSeq" id="YP_009036029.1">
    <property type="nucleotide sequence ID" value="NC_024210.1"/>
</dbReference>
<gene>
    <name evidence="1" type="primary">e41c_0030</name>
</gene>
<dbReference type="Proteomes" id="UP000024438">
    <property type="component" value="Segment"/>
</dbReference>
<reference evidence="1 2" key="1">
    <citation type="submission" date="2014-04" db="EMBL/GenBank/DDBJ databases">
        <title>Complete genome sequence of e4/1c, an Escherichia coli O157:H7-specific phage with proven potential as a biocontrol agent.</title>
        <authorList>
            <person name="McAuliffe O."/>
            <person name="Coffey B."/>
            <person name="Casey A."/>
            <person name="O'Sullivan O."/>
            <person name="Coffey A."/>
            <person name="Ross P."/>
        </authorList>
    </citation>
    <scope>NUCLEOTIDE SEQUENCE [LARGE SCALE GENOMIC DNA]</scope>
</reference>
<evidence type="ECO:0000313" key="2">
    <source>
        <dbReference type="Proteomes" id="UP000024438"/>
    </source>
</evidence>
<evidence type="ECO:0000313" key="1">
    <source>
        <dbReference type="EMBL" id="AHY83180.1"/>
    </source>
</evidence>
<dbReference type="KEGG" id="vg:19525666"/>